<dbReference type="Pfam" id="PF13649">
    <property type="entry name" value="Methyltransf_25"/>
    <property type="match status" value="1"/>
</dbReference>
<evidence type="ECO:0000313" key="2">
    <source>
        <dbReference type="EMBL" id="AGC72817.1"/>
    </source>
</evidence>
<organism evidence="2">
    <name type="scientific">uncultured bacterium A1Q1_fos_485</name>
    <dbReference type="NCBI Taxonomy" id="1256576"/>
    <lineage>
        <taxon>Bacteria</taxon>
        <taxon>environmental samples</taxon>
    </lineage>
</organism>
<dbReference type="InterPro" id="IPR029063">
    <property type="entry name" value="SAM-dependent_MTases_sf"/>
</dbReference>
<dbReference type="InterPro" id="IPR041698">
    <property type="entry name" value="Methyltransf_25"/>
</dbReference>
<dbReference type="SUPFAM" id="SSF53335">
    <property type="entry name" value="S-adenosyl-L-methionine-dependent methyltransferases"/>
    <property type="match status" value="1"/>
</dbReference>
<dbReference type="Gene3D" id="3.40.50.150">
    <property type="entry name" value="Vaccinia Virus protein VP39"/>
    <property type="match status" value="1"/>
</dbReference>
<dbReference type="CDD" id="cd02440">
    <property type="entry name" value="AdoMet_MTases"/>
    <property type="match status" value="1"/>
</dbReference>
<evidence type="ECO:0000259" key="1">
    <source>
        <dbReference type="Pfam" id="PF13649"/>
    </source>
</evidence>
<dbReference type="GO" id="GO:0032259">
    <property type="term" value="P:methylation"/>
    <property type="evidence" value="ECO:0007669"/>
    <property type="project" value="UniProtKB-KW"/>
</dbReference>
<reference evidence="2" key="1">
    <citation type="submission" date="2012-09" db="EMBL/GenBank/DDBJ databases">
        <title>Metagenomic Characterization of a Microbial Community in Wastewater Detects High Levels of Antibiotic Resistance.</title>
        <authorList>
            <person name="Abrams M."/>
            <person name="Caldwell A."/>
            <person name="Vandaei E."/>
            <person name="Lee W."/>
            <person name="Perrott J."/>
            <person name="Khan S.Y."/>
            <person name="Ta J."/>
            <person name="Romero D."/>
            <person name="Nguyen V."/>
            <person name="Pourmand N."/>
            <person name="Ouverney C.C."/>
        </authorList>
    </citation>
    <scope>NUCLEOTIDE SEQUENCE</scope>
</reference>
<keyword evidence="2" id="KW-0489">Methyltransferase</keyword>
<feature type="domain" description="Methyltransferase" evidence="1">
    <location>
        <begin position="55"/>
        <end position="144"/>
    </location>
</feature>
<sequence length="214" mass="23838">MNPPLPQYNAVVPNLRTAYDAMVAEREGKTLYSWKVAERARFLAMSQAEGKHTLLEIGVGAGRDSLFFQEHGLTVTAVDLSPAMVALCREKGIDAQVVDFASLAAHFGADRFDAVYAINCLLHVPKADLPPILHQIRTILRPDGLFYWGQYGGVDQEGVWEGDHYAPKRFFARYTDEQFKQLGAAVFTLEAFTLIPKGEGEGTFHAMILRKLDH</sequence>
<dbReference type="EMBL" id="JX649912">
    <property type="protein sequence ID" value="AGC72817.1"/>
    <property type="molecule type" value="Genomic_DNA"/>
</dbReference>
<protein>
    <submittedName>
        <fullName evidence="2">Methyltransferase type 11</fullName>
    </submittedName>
</protein>
<name>L7VUC9_9BACT</name>
<accession>L7VUC9</accession>
<proteinExistence type="predicted"/>
<dbReference type="GO" id="GO:0008168">
    <property type="term" value="F:methyltransferase activity"/>
    <property type="evidence" value="ECO:0007669"/>
    <property type="project" value="UniProtKB-KW"/>
</dbReference>
<dbReference type="AlphaFoldDB" id="L7VUC9"/>
<keyword evidence="2" id="KW-0808">Transferase</keyword>
<dbReference type="InterPro" id="IPR050508">
    <property type="entry name" value="Methyltransf_Superfamily"/>
</dbReference>
<dbReference type="PANTHER" id="PTHR42912">
    <property type="entry name" value="METHYLTRANSFERASE"/>
    <property type="match status" value="1"/>
</dbReference>